<reference evidence="4" key="1">
    <citation type="journal article" date="2008" name="Nat. Genet.">
        <title>The Pristionchus pacificus genome provides a unique perspective on nematode lifestyle and parasitism.</title>
        <authorList>
            <person name="Dieterich C."/>
            <person name="Clifton S.W."/>
            <person name="Schuster L.N."/>
            <person name="Chinwalla A."/>
            <person name="Delehaunty K."/>
            <person name="Dinkelacker I."/>
            <person name="Fulton L."/>
            <person name="Fulton R."/>
            <person name="Godfrey J."/>
            <person name="Minx P."/>
            <person name="Mitreva M."/>
            <person name="Roeseler W."/>
            <person name="Tian H."/>
            <person name="Witte H."/>
            <person name="Yang S.P."/>
            <person name="Wilson R.K."/>
            <person name="Sommer R.J."/>
        </authorList>
    </citation>
    <scope>NUCLEOTIDE SEQUENCE [LARGE SCALE GENOMIC DNA]</scope>
    <source>
        <strain evidence="4">PS312</strain>
    </source>
</reference>
<evidence type="ECO:0000313" key="3">
    <source>
        <dbReference type="EnsemblMetazoa" id="PPA24455.1"/>
    </source>
</evidence>
<accession>A0A2A6CEZ4</accession>
<organism evidence="3 4">
    <name type="scientific">Pristionchus pacificus</name>
    <name type="common">Parasitic nematode worm</name>
    <dbReference type="NCBI Taxonomy" id="54126"/>
    <lineage>
        <taxon>Eukaryota</taxon>
        <taxon>Metazoa</taxon>
        <taxon>Ecdysozoa</taxon>
        <taxon>Nematoda</taxon>
        <taxon>Chromadorea</taxon>
        <taxon>Rhabditida</taxon>
        <taxon>Rhabditina</taxon>
        <taxon>Diplogasteromorpha</taxon>
        <taxon>Diplogasteroidea</taxon>
        <taxon>Neodiplogasteridae</taxon>
        <taxon>Pristionchus</taxon>
    </lineage>
</organism>
<evidence type="ECO:0000313" key="4">
    <source>
        <dbReference type="Proteomes" id="UP000005239"/>
    </source>
</evidence>
<dbReference type="EnsemblMetazoa" id="PPA24455.1">
    <property type="protein sequence ID" value="PPA24455.1"/>
    <property type="gene ID" value="WBGene00114009"/>
</dbReference>
<keyword evidence="4" id="KW-1185">Reference proteome</keyword>
<feature type="region of interest" description="Disordered" evidence="2">
    <location>
        <begin position="609"/>
        <end position="636"/>
    </location>
</feature>
<feature type="region of interest" description="Disordered" evidence="2">
    <location>
        <begin position="145"/>
        <end position="270"/>
    </location>
</feature>
<dbReference type="PANTHER" id="PTHR24637:SF417">
    <property type="entry name" value="COL_CUTICLE_N DOMAIN-CONTAINING PROTEIN"/>
    <property type="match status" value="1"/>
</dbReference>
<reference evidence="3" key="2">
    <citation type="submission" date="2022-06" db="UniProtKB">
        <authorList>
            <consortium name="EnsemblMetazoa"/>
        </authorList>
    </citation>
    <scope>IDENTIFICATION</scope>
    <source>
        <strain evidence="3">PS312</strain>
    </source>
</reference>
<feature type="compositionally biased region" description="Gly residues" evidence="2">
    <location>
        <begin position="151"/>
        <end position="169"/>
    </location>
</feature>
<feature type="compositionally biased region" description="Polar residues" evidence="2">
    <location>
        <begin position="620"/>
        <end position="631"/>
    </location>
</feature>
<sequence>MGADFYHKLAIVSSSAALIALLTLTACIPHIYNRAGNEQFEIAARAGRFKDTTESLWQELMTLVSGNSQAKISFFSRNKRAMELIGGNMFCKGCMQLACPTGPPGPPGAPGTDGRPGDMGNAGGSGADGYDVQLESEPELPCVVCPAGPQGPRGGQGERGMSGGAGAPGSPGPDGFYGRDGPRGPPGGPGAKGTRGEPGLQGQPGDTSVSGVGVKGARGPHGPAGPKGAPGPKGKPSFGAGPPGPTGPQGHPGMNGGYGEPGQEGSFGVPGEAGMPSAYCPSDCGVSHIMAGDMHTSGMLGEKMSAYEEAAEATANNAVIPEYKGGPHTELTVQGWYASGFFASDVRFQISSSDRFDPSGSLFTLGELIEKNGRILPFYFSPEKEIREKEHDKTLQKLKEDVESLTTNKEKYVEKGSIDNLQNQIASILKSNATLLNKVQELSSKKESSPVTPDLEKKLNELKREVEKQEKSAGSMKKVMSDNTSKCDRNDTKMELTMKKQKEMEVQMTAHSNEIAGLQANGKDIETNLTACRETMRVSADQCGEMMNTWKEMNEAMNKQTVEWPAIRSELQQIQAQITEVIATMDVHKERVNAVEKKSEELRAEFVKGETTSEKKKSELSAQQSCTMTSATPPPWELAQKKVDSDRIEPWNRPQPSTTNGTFAVKAAAKSRSESKVEVAPVKSAMAPKPKAKNWDAICKELSDDEEDEEEDVEESALEALRRIGIREHVRRAYSATGKVQEILDARPVVPPENRRVIDSFMSLFRQYLDALRSVDQVVFKWTSNMTPAEEDVFSGTLMNWHPESADFLPLAQAVLIDLPKMCEDLEVGGDVSLLGSSVQLVLLRIGILLNRTTPVERENSLALKGLVRYKECARDPNLRPTQDFRNKMWLEYRDRICMGDARAMKLSNIEQTLNAGDHEYYMRVIRKWFKVEKNREKFLHDLNAHLATGSHRMLEGCFIRLARGTVDWDISM</sequence>
<keyword evidence="1" id="KW-0677">Repeat</keyword>
<protein>
    <submittedName>
        <fullName evidence="3">Collagen</fullName>
    </submittedName>
</protein>
<dbReference type="Proteomes" id="UP000005239">
    <property type="component" value="Unassembled WGS sequence"/>
</dbReference>
<feature type="compositionally biased region" description="Gly residues" evidence="2">
    <location>
        <begin position="253"/>
        <end position="262"/>
    </location>
</feature>
<dbReference type="PANTHER" id="PTHR24637">
    <property type="entry name" value="COLLAGEN"/>
    <property type="match status" value="1"/>
</dbReference>
<proteinExistence type="predicted"/>
<feature type="compositionally biased region" description="Low complexity" evidence="2">
    <location>
        <begin position="215"/>
        <end position="240"/>
    </location>
</feature>
<feature type="region of interest" description="Disordered" evidence="2">
    <location>
        <begin position="465"/>
        <end position="489"/>
    </location>
</feature>
<feature type="region of interest" description="Disordered" evidence="2">
    <location>
        <begin position="651"/>
        <end position="687"/>
    </location>
</feature>
<name>A0A2A6CEZ4_PRIPA</name>
<accession>A0A8R1YJL9</accession>
<gene>
    <name evidence="3" type="primary">WBGene00114009</name>
</gene>
<dbReference type="AlphaFoldDB" id="A0A2A6CEZ4"/>
<evidence type="ECO:0000256" key="2">
    <source>
        <dbReference type="SAM" id="MobiDB-lite"/>
    </source>
</evidence>
<feature type="region of interest" description="Disordered" evidence="2">
    <location>
        <begin position="104"/>
        <end position="132"/>
    </location>
</feature>
<feature type="compositionally biased region" description="Basic and acidic residues" evidence="2">
    <location>
        <begin position="609"/>
        <end position="619"/>
    </location>
</feature>
<evidence type="ECO:0000256" key="1">
    <source>
        <dbReference type="ARBA" id="ARBA00022737"/>
    </source>
</evidence>